<evidence type="ECO:0000256" key="7">
    <source>
        <dbReference type="SAM" id="Phobius"/>
    </source>
</evidence>
<dbReference type="InterPro" id="IPR049326">
    <property type="entry name" value="Rhodopsin_dom_fungi"/>
</dbReference>
<evidence type="ECO:0000256" key="3">
    <source>
        <dbReference type="ARBA" id="ARBA00022989"/>
    </source>
</evidence>
<keyword evidence="3 7" id="KW-1133">Transmembrane helix</keyword>
<dbReference type="Pfam" id="PF20684">
    <property type="entry name" value="Fung_rhodopsin"/>
    <property type="match status" value="1"/>
</dbReference>
<name>A0A093V8K1_TALMA</name>
<sequence>MALQEVTFPVKPIVKIHFIINCVLVLITLVVVGLRLVSRLITSAGLGWDDYLILIAVPEALGMFVIQGLCLPMGVGFPITDTLPNLVVLLKLMLSYAMIYNVCISTVKISVLCFYLRIFVNKYLRIATMVVGGFVLSWTTANILMLFLICRPFRANYDPLLARDHCGDQKTAFMSIGVFNIISDIMICLLPLPTIWGLKARQKMKITLTGLFTISFVVCAVAAGRIAAFTRFELSDLTGTMIWVDFLSTTETSLGILCVSLPMLGPIVGRLGKGKSSAYDSRSWPNQYSNGGSKAMGSKFSSKKQQPGVDTIILNSIDAADEHDHEHEHVLYTGNAETSSQHGSEASLNPASRQQAPIGIARG</sequence>
<evidence type="ECO:0000256" key="2">
    <source>
        <dbReference type="ARBA" id="ARBA00022692"/>
    </source>
</evidence>
<proteinExistence type="inferred from homology"/>
<evidence type="ECO:0000256" key="5">
    <source>
        <dbReference type="ARBA" id="ARBA00038359"/>
    </source>
</evidence>
<dbReference type="PANTHER" id="PTHR33048">
    <property type="entry name" value="PTH11-LIKE INTEGRAL MEMBRANE PROTEIN (AFU_ORTHOLOGUE AFUA_5G11245)"/>
    <property type="match status" value="1"/>
</dbReference>
<dbReference type="AlphaFoldDB" id="A0A093V8K1"/>
<reference evidence="9" key="2">
    <citation type="journal article" date="2014" name="PLoS Genet.">
        <title>Signature gene expression reveals novel clues to the molecular mechanisms of dimorphic transition in Penicillium marneffei.</title>
        <authorList>
            <person name="Yang E."/>
            <person name="Wang G."/>
            <person name="Cai J."/>
            <person name="Woo P.C."/>
            <person name="Lau S.K."/>
            <person name="Yuen K.-Y."/>
            <person name="Chow W.-N."/>
            <person name="Lin X."/>
        </authorList>
    </citation>
    <scope>NUCLEOTIDE SEQUENCE</scope>
    <source>
        <strain evidence="9">PM1</strain>
    </source>
</reference>
<feature type="transmembrane region" description="Helical" evidence="7">
    <location>
        <begin position="16"/>
        <end position="38"/>
    </location>
</feature>
<accession>A0A093V8K1</accession>
<organism evidence="9">
    <name type="scientific">Talaromyces marneffei PM1</name>
    <dbReference type="NCBI Taxonomy" id="1077442"/>
    <lineage>
        <taxon>Eukaryota</taxon>
        <taxon>Fungi</taxon>
        <taxon>Dikarya</taxon>
        <taxon>Ascomycota</taxon>
        <taxon>Pezizomycotina</taxon>
        <taxon>Eurotiomycetes</taxon>
        <taxon>Eurotiomycetidae</taxon>
        <taxon>Eurotiales</taxon>
        <taxon>Trichocomaceae</taxon>
        <taxon>Talaromyces</taxon>
        <taxon>Talaromyces sect. Talaromyces</taxon>
    </lineage>
</organism>
<dbReference type="eggNOG" id="ENOG502SMQG">
    <property type="taxonomic scope" value="Eukaryota"/>
</dbReference>
<evidence type="ECO:0000259" key="8">
    <source>
        <dbReference type="Pfam" id="PF20684"/>
    </source>
</evidence>
<feature type="transmembrane region" description="Helical" evidence="7">
    <location>
        <begin position="94"/>
        <end position="116"/>
    </location>
</feature>
<feature type="transmembrane region" description="Helical" evidence="7">
    <location>
        <begin position="172"/>
        <end position="196"/>
    </location>
</feature>
<evidence type="ECO:0000256" key="4">
    <source>
        <dbReference type="ARBA" id="ARBA00023136"/>
    </source>
</evidence>
<reference key="1">
    <citation type="journal article" date="2014" name="PLoS Genet.">
        <title>Signature Gene Expression Reveals Novel Clues to the Molecular Mechanisms of Dimorphic Transition in Penicillium marneffei.</title>
        <authorList>
            <person name="Yang E."/>
            <person name="Wang G."/>
            <person name="Cai J."/>
            <person name="Woo P.C."/>
            <person name="Lau S.K."/>
            <person name="Yuen K.-Y."/>
            <person name="Chow W.-N."/>
            <person name="Lin X."/>
        </authorList>
    </citation>
    <scope>NUCLEOTIDE SEQUENCE [LARGE SCALE GENOMIC DNA]</scope>
    <source>
        <strain>PM1</strain>
    </source>
</reference>
<dbReference type="InterPro" id="IPR052337">
    <property type="entry name" value="SAT4-like"/>
</dbReference>
<keyword evidence="4 7" id="KW-0472">Membrane</keyword>
<dbReference type="PANTHER" id="PTHR33048:SF161">
    <property type="entry name" value="INTEGRAL MEMBRANE PROTEIN"/>
    <property type="match status" value="1"/>
</dbReference>
<feature type="transmembrane region" description="Helical" evidence="7">
    <location>
        <begin position="123"/>
        <end position="149"/>
    </location>
</feature>
<comment type="subcellular location">
    <subcellularLocation>
        <location evidence="1">Membrane</location>
        <topology evidence="1">Multi-pass membrane protein</topology>
    </subcellularLocation>
</comment>
<feature type="region of interest" description="Disordered" evidence="6">
    <location>
        <begin position="332"/>
        <end position="363"/>
    </location>
</feature>
<feature type="transmembrane region" description="Helical" evidence="7">
    <location>
        <begin position="50"/>
        <end position="74"/>
    </location>
</feature>
<feature type="domain" description="Rhodopsin" evidence="8">
    <location>
        <begin position="34"/>
        <end position="268"/>
    </location>
</feature>
<comment type="caution">
    <text evidence="9">The sequence shown here is derived from an EMBL/GenBank/DDBJ whole genome shotgun (WGS) entry which is preliminary data.</text>
</comment>
<keyword evidence="2 7" id="KW-0812">Transmembrane</keyword>
<protein>
    <recommendedName>
        <fullName evidence="8">Rhodopsin domain-containing protein</fullName>
    </recommendedName>
</protein>
<evidence type="ECO:0000256" key="1">
    <source>
        <dbReference type="ARBA" id="ARBA00004141"/>
    </source>
</evidence>
<evidence type="ECO:0000313" key="9">
    <source>
        <dbReference type="EMBL" id="KFX43011.1"/>
    </source>
</evidence>
<gene>
    <name evidence="9" type="ORF">GQ26_0390740</name>
</gene>
<dbReference type="EMBL" id="JPOX01000039">
    <property type="protein sequence ID" value="KFX43011.1"/>
    <property type="molecule type" value="Genomic_DNA"/>
</dbReference>
<feature type="transmembrane region" description="Helical" evidence="7">
    <location>
        <begin position="208"/>
        <end position="232"/>
    </location>
</feature>
<dbReference type="GO" id="GO:0016020">
    <property type="term" value="C:membrane"/>
    <property type="evidence" value="ECO:0007669"/>
    <property type="project" value="UniProtKB-SubCell"/>
</dbReference>
<evidence type="ECO:0000256" key="6">
    <source>
        <dbReference type="SAM" id="MobiDB-lite"/>
    </source>
</evidence>
<dbReference type="HOGENOM" id="CLU_028200_0_1_1"/>
<feature type="compositionally biased region" description="Polar residues" evidence="6">
    <location>
        <begin position="335"/>
        <end position="355"/>
    </location>
</feature>
<comment type="similarity">
    <text evidence="5">Belongs to the SAT4 family.</text>
</comment>